<gene>
    <name evidence="7" type="ORF">L228DRAFT_261650</name>
</gene>
<feature type="compositionally biased region" description="Basic and acidic residues" evidence="6">
    <location>
        <begin position="1351"/>
        <end position="1360"/>
    </location>
</feature>
<keyword evidence="2" id="KW-0132">Cell division</keyword>
<feature type="compositionally biased region" description="Acidic residues" evidence="6">
    <location>
        <begin position="1424"/>
        <end position="1440"/>
    </location>
</feature>
<name>A0A165FWT3_XYLHT</name>
<dbReference type="OrthoDB" id="200660at2759"/>
<reference evidence="7 8" key="1">
    <citation type="journal article" date="2016" name="Fungal Biol.">
        <title>The genome of Xylona heveae provides a window into fungal endophytism.</title>
        <authorList>
            <person name="Gazis R."/>
            <person name="Kuo A."/>
            <person name="Riley R."/>
            <person name="LaButti K."/>
            <person name="Lipzen A."/>
            <person name="Lin J."/>
            <person name="Amirebrahimi M."/>
            <person name="Hesse C.N."/>
            <person name="Spatafora J.W."/>
            <person name="Henrissat B."/>
            <person name="Hainaut M."/>
            <person name="Grigoriev I.V."/>
            <person name="Hibbett D.S."/>
        </authorList>
    </citation>
    <scope>NUCLEOTIDE SEQUENCE [LARGE SCALE GENOMIC DNA]</scope>
    <source>
        <strain evidence="7 8">TC161</strain>
    </source>
</reference>
<keyword evidence="8" id="KW-1185">Reference proteome</keyword>
<dbReference type="GO" id="GO:0051301">
    <property type="term" value="P:cell division"/>
    <property type="evidence" value="ECO:0007669"/>
    <property type="project" value="UniProtKB-KW"/>
</dbReference>
<dbReference type="PANTHER" id="PTHR12663">
    <property type="entry name" value="ANDROGEN INDUCED INHIBITOR OF PROLIFERATION AS3 / PDS5-RELATED"/>
    <property type="match status" value="1"/>
</dbReference>
<dbReference type="Proteomes" id="UP000076632">
    <property type="component" value="Unassembled WGS sequence"/>
</dbReference>
<feature type="compositionally biased region" description="Low complexity" evidence="6">
    <location>
        <begin position="1"/>
        <end position="16"/>
    </location>
</feature>
<feature type="region of interest" description="Disordered" evidence="6">
    <location>
        <begin position="1293"/>
        <end position="1440"/>
    </location>
</feature>
<dbReference type="GO" id="GO:0007064">
    <property type="term" value="P:mitotic sister chromatid cohesion"/>
    <property type="evidence" value="ECO:0007669"/>
    <property type="project" value="InterPro"/>
</dbReference>
<dbReference type="GO" id="GO:0005634">
    <property type="term" value="C:nucleus"/>
    <property type="evidence" value="ECO:0007669"/>
    <property type="project" value="UniProtKB-SubCell"/>
</dbReference>
<feature type="compositionally biased region" description="Polar residues" evidence="6">
    <location>
        <begin position="1317"/>
        <end position="1332"/>
    </location>
</feature>
<evidence type="ECO:0000256" key="2">
    <source>
        <dbReference type="ARBA" id="ARBA00022618"/>
    </source>
</evidence>
<dbReference type="PANTHER" id="PTHR12663:SF0">
    <property type="entry name" value="PRECOCIOUS DISSOCIATION OF SISTERS 5, ISOFORM A"/>
    <property type="match status" value="1"/>
</dbReference>
<feature type="region of interest" description="Disordered" evidence="6">
    <location>
        <begin position="305"/>
        <end position="341"/>
    </location>
</feature>
<keyword evidence="4" id="KW-0539">Nucleus</keyword>
<evidence type="ECO:0000256" key="4">
    <source>
        <dbReference type="ARBA" id="ARBA00023242"/>
    </source>
</evidence>
<dbReference type="SUPFAM" id="SSF48371">
    <property type="entry name" value="ARM repeat"/>
    <property type="match status" value="1"/>
</dbReference>
<dbReference type="EMBL" id="KV407460">
    <property type="protein sequence ID" value="KZF21480.1"/>
    <property type="molecule type" value="Genomic_DNA"/>
</dbReference>
<accession>A0A165FWT3</accession>
<evidence type="ECO:0000256" key="3">
    <source>
        <dbReference type="ARBA" id="ARBA00022776"/>
    </source>
</evidence>
<dbReference type="CDD" id="cd19953">
    <property type="entry name" value="PDS5"/>
    <property type="match status" value="1"/>
</dbReference>
<dbReference type="InterPro" id="IPR011989">
    <property type="entry name" value="ARM-like"/>
</dbReference>
<feature type="region of interest" description="Disordered" evidence="6">
    <location>
        <begin position="1"/>
        <end position="25"/>
    </location>
</feature>
<sequence length="1440" mass="159977">MPTRSRASAAAAAATTEETEAEPEIQESLGHLQFDEPLTWRAGKAIPVAELLRRLQALSKELRDMEQEEAERDSFTKVAKELATHNLLTHKDRGVRAWTACCVVDILRLCAPDAPYTGSQLRDIFTLIVTSILPALADPADPYNTQHMYVLQSLAQVKSIVLLTDIPSSDSLILHLFTSFFDIMSGSSKSSSGEELGKNVEYHMTAILVILVDEAGNLPAEVIDVIVAQFLRADPRAIAAGNNNGNGKNKKSAALAVQDDKQSTLLLKELPPAYTVARTLCNSCPEKMARYISHYFSDVIVDASAAPSGESNPKKPGRKRNDEQADSDEDEGPSGPTEEDLKELNKAHRLLRELWRASPPVLQNVIPQLEAELSTENVQLRLLATETLGDMVAGIGAAGPPQPPVMDPAIYPPPTLTTYSDASPSQSIMNVPSSPQPFSQTHPATYSNFLARQRDKSALIRAAWTTCIGWILATSSGGVGLSPQEEQTLVDCLARMLVDSDERVRIAAVKAVGVFGFRDVVLKLGSRGGVTDQNSVLCNIAERAKDRKPGVRVEAMTVLGRIWGVAAGEIAAGNASVADVLSGIPSKLFESFYVNDLEINALLDRVIFELLLPLSYPPIKAKGHKAVNGSSQRVKDSQPNESPEISDADPDKTRAERILILVKGLETRPRTAFFALQSRQVVMAKVMTIFLKRCEEYNGGVIDGNEAEIKSHMTRLIDYFAKTFPDSVKVTADLWKFAKMHDRRSYQLIRFCLAPESDYRTVYKAIREFSKRIESAPGASAALLETLVPLLYRVSLLVFNKSHVPFIMEYSRTDQRSLGGTAHELLKEISTTTPEVFRAHVKELCKVLQEQAPSAKRTNEPGAVDTLKACATFAAKFPGEMPKDRRFMQALLDFTLYGSPPHAAKHAVSITLAVSDRKEMYVRDLLQKCTKDFKYGSANFLAKLATLSQIVLIAPKEVEEEGDAIVDIAIDQILLRQGTTSTETEDKWDDEVTDELHAKMWALRILVNRLRSHPDQTTLKEVSQPVFRLLNTLITNQGELSKKKDTPPAHKSRLRLLAAQLFLKLCTNKAFDDLLSAEDFNRLALTAQDALFPVRQAFITKLRKYLGQNKLPYRFYSVVFLMAYEPNEEFREETVVWIRARAAILNQHKSTAMESVFARLISLLAHHPDFGKSDEDLCDFARYILFYLQQVASEENLSLIYHIAQRIKQSQDAIDESKSENLYYLSDLSQAVIKKYEELHGWNLQTWPGKLRMPGSLFKPLDSRDSAQNIATTNYLSEDLDELLDRLVRAAVRGKSKKRKSEAVDETTAKKRRAAVSTPSSKPKAQPASTRKNGTKTKSTPRRSQPKKPKHDSPPPSERRRSARAAAAHRKSYAESDGDEDEVMHEEDDDDQGEEEEEKELEEEDENESEEENGNESSPPGEGHDDDDDDGALSDPPDSD</sequence>
<feature type="compositionally biased region" description="Basic residues" evidence="6">
    <location>
        <begin position="1361"/>
        <end position="1371"/>
    </location>
</feature>
<keyword evidence="3" id="KW-0498">Mitosis</keyword>
<keyword evidence="5" id="KW-0131">Cell cycle</keyword>
<dbReference type="Gene3D" id="1.25.10.10">
    <property type="entry name" value="Leucine-rich Repeat Variant"/>
    <property type="match status" value="1"/>
</dbReference>
<dbReference type="InterPro" id="IPR016024">
    <property type="entry name" value="ARM-type_fold"/>
</dbReference>
<dbReference type="FunCoup" id="A0A165FWT3">
    <property type="interactions" value="884"/>
</dbReference>
<evidence type="ECO:0000256" key="5">
    <source>
        <dbReference type="ARBA" id="ARBA00023306"/>
    </source>
</evidence>
<feature type="compositionally biased region" description="Basic residues" evidence="6">
    <location>
        <begin position="1333"/>
        <end position="1350"/>
    </location>
</feature>
<dbReference type="GO" id="GO:0000785">
    <property type="term" value="C:chromatin"/>
    <property type="evidence" value="ECO:0007669"/>
    <property type="project" value="TreeGrafter"/>
</dbReference>
<dbReference type="Pfam" id="PF20168">
    <property type="entry name" value="PDS5"/>
    <property type="match status" value="1"/>
</dbReference>
<dbReference type="GeneID" id="28899485"/>
<evidence type="ECO:0008006" key="9">
    <source>
        <dbReference type="Google" id="ProtNLM"/>
    </source>
</evidence>
<evidence type="ECO:0000313" key="7">
    <source>
        <dbReference type="EMBL" id="KZF21480.1"/>
    </source>
</evidence>
<feature type="region of interest" description="Disordered" evidence="6">
    <location>
        <begin position="623"/>
        <end position="651"/>
    </location>
</feature>
<dbReference type="RefSeq" id="XP_018187035.1">
    <property type="nucleotide sequence ID" value="XM_018334348.1"/>
</dbReference>
<feature type="compositionally biased region" description="Acidic residues" evidence="6">
    <location>
        <begin position="1376"/>
        <end position="1414"/>
    </location>
</feature>
<organism evidence="7 8">
    <name type="scientific">Xylona heveae (strain CBS 132557 / TC161)</name>
    <dbReference type="NCBI Taxonomy" id="1328760"/>
    <lineage>
        <taxon>Eukaryota</taxon>
        <taxon>Fungi</taxon>
        <taxon>Dikarya</taxon>
        <taxon>Ascomycota</taxon>
        <taxon>Pezizomycotina</taxon>
        <taxon>Xylonomycetes</taxon>
        <taxon>Xylonales</taxon>
        <taxon>Xylonaceae</taxon>
        <taxon>Xylona</taxon>
    </lineage>
</organism>
<evidence type="ECO:0000256" key="1">
    <source>
        <dbReference type="ARBA" id="ARBA00004123"/>
    </source>
</evidence>
<proteinExistence type="predicted"/>
<protein>
    <recommendedName>
        <fullName evidence="9">Sister chromatid cohesion and DNA repair protein</fullName>
    </recommendedName>
</protein>
<dbReference type="OMA" id="YPPAYNM"/>
<evidence type="ECO:0000313" key="8">
    <source>
        <dbReference type="Proteomes" id="UP000076632"/>
    </source>
</evidence>
<dbReference type="InterPro" id="IPR039776">
    <property type="entry name" value="Pds5"/>
</dbReference>
<dbReference type="InParanoid" id="A0A165FWT3"/>
<comment type="subcellular location">
    <subcellularLocation>
        <location evidence="1">Nucleus</location>
    </subcellularLocation>
</comment>
<dbReference type="STRING" id="1328760.A0A165FWT3"/>
<feature type="region of interest" description="Disordered" evidence="6">
    <location>
        <begin position="417"/>
        <end position="438"/>
    </location>
</feature>
<evidence type="ECO:0000256" key="6">
    <source>
        <dbReference type="SAM" id="MobiDB-lite"/>
    </source>
</evidence>
<dbReference type="GO" id="GO:0006281">
    <property type="term" value="P:DNA repair"/>
    <property type="evidence" value="ECO:0007669"/>
    <property type="project" value="TreeGrafter"/>
</dbReference>
<feature type="compositionally biased region" description="Acidic residues" evidence="6">
    <location>
        <begin position="324"/>
        <end position="341"/>
    </location>
</feature>